<comment type="caution">
    <text evidence="1">The sequence shown here is derived from an EMBL/GenBank/DDBJ whole genome shotgun (WGS) entry which is preliminary data.</text>
</comment>
<reference evidence="1 2" key="1">
    <citation type="submission" date="2016-12" db="EMBL/GenBank/DDBJ databases">
        <title>Genome Mining:The Detection of Biosynthetic Gene Clusters to Aid in the Expression of Curamycin A produced by Streptomyces sp. strain CZA14.</title>
        <authorList>
            <person name="Durrell K.A."/>
            <person name="Kirby B.M."/>
            <person name="Khan W."/>
            <person name="Mthethwa T."/>
            <person name="Le Roes-Hill M."/>
        </authorList>
    </citation>
    <scope>NUCLEOTIDE SEQUENCE [LARGE SCALE GENOMIC DNA]</scope>
    <source>
        <strain evidence="1 2">CZA14</strain>
    </source>
</reference>
<evidence type="ECO:0000313" key="1">
    <source>
        <dbReference type="EMBL" id="OSZ59280.1"/>
    </source>
</evidence>
<organism evidence="1 2">
    <name type="scientific">Streptomyces pharetrae CZA14</name>
    <dbReference type="NCBI Taxonomy" id="1144883"/>
    <lineage>
        <taxon>Bacteria</taxon>
        <taxon>Bacillati</taxon>
        <taxon>Actinomycetota</taxon>
        <taxon>Actinomycetes</taxon>
        <taxon>Kitasatosporales</taxon>
        <taxon>Streptomycetaceae</taxon>
        <taxon>Streptomyces</taxon>
    </lineage>
</organism>
<keyword evidence="2" id="KW-1185">Reference proteome</keyword>
<proteinExistence type="predicted"/>
<name>A0ABX3YH91_9ACTN</name>
<dbReference type="EMBL" id="MRYD01000082">
    <property type="protein sequence ID" value="OSZ59280.1"/>
    <property type="molecule type" value="Genomic_DNA"/>
</dbReference>
<gene>
    <name evidence="1" type="ORF">OQI_17115</name>
</gene>
<dbReference type="Proteomes" id="UP000194266">
    <property type="component" value="Unassembled WGS sequence"/>
</dbReference>
<sequence>MGRQINVSGGPQGPGKPDTAVALARSIDQLPTKQLADTPVLIAQEQQLLVRCEAALENLRVAYWAAGKALQVIRDGRLYRATHGTFEDYCQEQWDITRQYANQLIRSWKIAEKLFEMVGGKSNDLERILSKKLGFGQAWELVALAEEHGVDAAALLYLALIQAKGMGVTAELVKGAAGSLPPGAAGKKKATEDAVLAYLASIEGKKKEITPADPYKALHRVTKKLNPDVIQAAMERNPDGTRTMVRELIEALSTSVGIEVEIKSSAAESAAA</sequence>
<evidence type="ECO:0000313" key="2">
    <source>
        <dbReference type="Proteomes" id="UP000194266"/>
    </source>
</evidence>
<dbReference type="RefSeq" id="WP_086170212.1">
    <property type="nucleotide sequence ID" value="NZ_MRYD01000082.1"/>
</dbReference>
<protein>
    <submittedName>
        <fullName evidence="1">Uncharacterized protein</fullName>
    </submittedName>
</protein>
<accession>A0ABX3YH91</accession>